<dbReference type="AlphaFoldDB" id="T1ASU8"/>
<comment type="caution">
    <text evidence="2">The sequence shown here is derived from an EMBL/GenBank/DDBJ whole genome shotgun (WGS) entry which is preliminary data.</text>
</comment>
<keyword evidence="2" id="KW-0687">Ribonucleoprotein</keyword>
<feature type="non-terminal residue" evidence="2">
    <location>
        <position position="58"/>
    </location>
</feature>
<dbReference type="Gene3D" id="3.10.290.10">
    <property type="entry name" value="RNA-binding S4 domain"/>
    <property type="match status" value="1"/>
</dbReference>
<dbReference type="EMBL" id="AUZZ01002598">
    <property type="protein sequence ID" value="EQD59603.1"/>
    <property type="molecule type" value="Genomic_DNA"/>
</dbReference>
<reference evidence="2" key="1">
    <citation type="submission" date="2013-08" db="EMBL/GenBank/DDBJ databases">
        <authorList>
            <person name="Mendez C."/>
            <person name="Richter M."/>
            <person name="Ferrer M."/>
            <person name="Sanchez J."/>
        </authorList>
    </citation>
    <scope>NUCLEOTIDE SEQUENCE</scope>
</reference>
<accession>T1ASU8</accession>
<organism evidence="2">
    <name type="scientific">mine drainage metagenome</name>
    <dbReference type="NCBI Taxonomy" id="410659"/>
    <lineage>
        <taxon>unclassified sequences</taxon>
        <taxon>metagenomes</taxon>
        <taxon>ecological metagenomes</taxon>
    </lineage>
</organism>
<dbReference type="InterPro" id="IPR013843">
    <property type="entry name" value="Ribosomal_eS4_N"/>
</dbReference>
<feature type="domain" description="Small ribosomal subunit protein eS4 N-terminal" evidence="1">
    <location>
        <begin position="4"/>
        <end position="39"/>
    </location>
</feature>
<dbReference type="GO" id="GO:0003723">
    <property type="term" value="F:RNA binding"/>
    <property type="evidence" value="ECO:0007669"/>
    <property type="project" value="InterPro"/>
</dbReference>
<gene>
    <name evidence="2" type="ORF">B2A_03896</name>
</gene>
<name>T1ASU8_9ZZZZ</name>
<reference evidence="2" key="2">
    <citation type="journal article" date="2014" name="ISME J.">
        <title>Microbial stratification in low pH oxic and suboxic macroscopic growths along an acid mine drainage.</title>
        <authorList>
            <person name="Mendez-Garcia C."/>
            <person name="Mesa V."/>
            <person name="Sprenger R.R."/>
            <person name="Richter M."/>
            <person name="Diez M.S."/>
            <person name="Solano J."/>
            <person name="Bargiela R."/>
            <person name="Golyshina O.V."/>
            <person name="Manteca A."/>
            <person name="Ramos J.L."/>
            <person name="Gallego J.R."/>
            <person name="Llorente I."/>
            <person name="Martins Dos Santos V.A."/>
            <person name="Jensen O.N."/>
            <person name="Pelaez A.I."/>
            <person name="Sanchez J."/>
            <person name="Ferrer M."/>
        </authorList>
    </citation>
    <scope>NUCLEOTIDE SEQUENCE</scope>
</reference>
<keyword evidence="2" id="KW-0689">Ribosomal protein</keyword>
<evidence type="ECO:0000259" key="1">
    <source>
        <dbReference type="Pfam" id="PF08071"/>
    </source>
</evidence>
<evidence type="ECO:0000313" key="2">
    <source>
        <dbReference type="EMBL" id="EQD59603.1"/>
    </source>
</evidence>
<sequence>MANKGNNRHIKSLNAPRFFGVAKKEYKYTAKPRPGRHSFEKSIALQTIIKKTSLFSGT</sequence>
<protein>
    <submittedName>
        <fullName evidence="2">SSU ribosomal protein S4E (Rps4E)</fullName>
    </submittedName>
</protein>
<dbReference type="Pfam" id="PF08071">
    <property type="entry name" value="RS4NT"/>
    <property type="match status" value="1"/>
</dbReference>
<proteinExistence type="predicted"/>
<dbReference type="InterPro" id="IPR036986">
    <property type="entry name" value="S4_RNA-bd_sf"/>
</dbReference>
<dbReference type="GO" id="GO:0005840">
    <property type="term" value="C:ribosome"/>
    <property type="evidence" value="ECO:0007669"/>
    <property type="project" value="UniProtKB-KW"/>
</dbReference>